<dbReference type="Pfam" id="PF13519">
    <property type="entry name" value="VWA_2"/>
    <property type="match status" value="1"/>
</dbReference>
<protein>
    <submittedName>
        <fullName evidence="4">Ca-activated chloride channel family protein</fullName>
    </submittedName>
</protein>
<feature type="transmembrane region" description="Helical" evidence="2">
    <location>
        <begin position="298"/>
        <end position="318"/>
    </location>
</feature>
<keyword evidence="2" id="KW-0472">Membrane</keyword>
<dbReference type="SUPFAM" id="SSF53300">
    <property type="entry name" value="vWA-like"/>
    <property type="match status" value="1"/>
</dbReference>
<proteinExistence type="predicted"/>
<evidence type="ECO:0000313" key="5">
    <source>
        <dbReference type="Proteomes" id="UP000193244"/>
    </source>
</evidence>
<dbReference type="EMBL" id="FXAY01000003">
    <property type="protein sequence ID" value="SMG36297.1"/>
    <property type="molecule type" value="Genomic_DNA"/>
</dbReference>
<organism evidence="4 5">
    <name type="scientific">Agreia pratensis</name>
    <dbReference type="NCBI Taxonomy" id="150121"/>
    <lineage>
        <taxon>Bacteria</taxon>
        <taxon>Bacillati</taxon>
        <taxon>Actinomycetota</taxon>
        <taxon>Actinomycetes</taxon>
        <taxon>Micrococcales</taxon>
        <taxon>Microbacteriaceae</taxon>
        <taxon>Agreia</taxon>
    </lineage>
</organism>
<feature type="compositionally biased region" description="Polar residues" evidence="1">
    <location>
        <begin position="281"/>
        <end position="293"/>
    </location>
</feature>
<evidence type="ECO:0000256" key="2">
    <source>
        <dbReference type="SAM" id="Phobius"/>
    </source>
</evidence>
<gene>
    <name evidence="4" type="ORF">SAMN06296010_2132</name>
</gene>
<evidence type="ECO:0000259" key="3">
    <source>
        <dbReference type="PROSITE" id="PS50234"/>
    </source>
</evidence>
<reference evidence="5" key="1">
    <citation type="submission" date="2017-04" db="EMBL/GenBank/DDBJ databases">
        <authorList>
            <person name="Varghese N."/>
            <person name="Submissions S."/>
        </authorList>
    </citation>
    <scope>NUCLEOTIDE SEQUENCE [LARGE SCALE GENOMIC DNA]</scope>
    <source>
        <strain evidence="5">VKM Ac-2510</strain>
    </source>
</reference>
<sequence>MRFFPVLPLPVLIAVFTVLAAFVIWQLILRENRPRLLSWSLRAAIVVVLLLVALRPGVPGAAGEKATTDVDVFFVVDTTTSIIAEDFDGSDPRLDGVKSDIVDLVAAYPGAKFALMSFDSSAVLRVPLTSDATAVSNAADVLAPEITLYSNGSSITQAKDLLASTLQRAQDAEPDRSRVVYYFGDGEQTSSAPVESFDESAPLVSAGFVFGYGTEAGGQMRVQTGYYDDDKTDDGYVKDDTGSPARSVIDEKNLRTIADQLGVEYVHRTSPGDAPVADVGSSPNLATSNESSGGTTELYWIPAAALVLLLALEAILVVRRLRELRAASIRHGSGE</sequence>
<keyword evidence="5" id="KW-1185">Reference proteome</keyword>
<keyword evidence="2" id="KW-0812">Transmembrane</keyword>
<evidence type="ECO:0000313" key="4">
    <source>
        <dbReference type="EMBL" id="SMG36297.1"/>
    </source>
</evidence>
<dbReference type="STRING" id="150121.SAMN06296010_2132"/>
<evidence type="ECO:0000256" key="1">
    <source>
        <dbReference type="SAM" id="MobiDB-lite"/>
    </source>
</evidence>
<dbReference type="AlphaFoldDB" id="A0A1X7K6K7"/>
<dbReference type="Proteomes" id="UP000193244">
    <property type="component" value="Unassembled WGS sequence"/>
</dbReference>
<dbReference type="RefSeq" id="WP_176223336.1">
    <property type="nucleotide sequence ID" value="NZ_FXAY01000003.1"/>
</dbReference>
<feature type="region of interest" description="Disordered" evidence="1">
    <location>
        <begin position="272"/>
        <end position="293"/>
    </location>
</feature>
<accession>A0A1X7K6K7</accession>
<dbReference type="InterPro" id="IPR002035">
    <property type="entry name" value="VWF_A"/>
</dbReference>
<dbReference type="PROSITE" id="PS50234">
    <property type="entry name" value="VWFA"/>
    <property type="match status" value="1"/>
</dbReference>
<feature type="transmembrane region" description="Helical" evidence="2">
    <location>
        <begin position="6"/>
        <end position="29"/>
    </location>
</feature>
<dbReference type="Gene3D" id="3.40.50.410">
    <property type="entry name" value="von Willebrand factor, type A domain"/>
    <property type="match status" value="1"/>
</dbReference>
<feature type="domain" description="VWFA" evidence="3">
    <location>
        <begin position="71"/>
        <end position="261"/>
    </location>
</feature>
<feature type="transmembrane region" description="Helical" evidence="2">
    <location>
        <begin position="36"/>
        <end position="54"/>
    </location>
</feature>
<dbReference type="InterPro" id="IPR036465">
    <property type="entry name" value="vWFA_dom_sf"/>
</dbReference>
<name>A0A1X7K6K7_9MICO</name>
<keyword evidence="2" id="KW-1133">Transmembrane helix</keyword>